<feature type="transmembrane region" description="Helical" evidence="5">
    <location>
        <begin position="345"/>
        <end position="368"/>
    </location>
</feature>
<keyword evidence="3 5" id="KW-1133">Transmembrane helix</keyword>
<comment type="subcellular location">
    <subcellularLocation>
        <location evidence="1">Cell membrane</location>
        <topology evidence="1">Multi-pass membrane protein</topology>
    </subcellularLocation>
</comment>
<proteinExistence type="predicted"/>
<evidence type="ECO:0000313" key="7">
    <source>
        <dbReference type="EMBL" id="XDS47290.1"/>
    </source>
</evidence>
<accession>A0AB39UR00</accession>
<dbReference type="GO" id="GO:0022857">
    <property type="term" value="F:transmembrane transporter activity"/>
    <property type="evidence" value="ECO:0007669"/>
    <property type="project" value="InterPro"/>
</dbReference>
<dbReference type="AlphaFoldDB" id="A0AB39UR00"/>
<dbReference type="InterPro" id="IPR020846">
    <property type="entry name" value="MFS_dom"/>
</dbReference>
<dbReference type="PANTHER" id="PTHR23528">
    <property type="match status" value="1"/>
</dbReference>
<organism evidence="8">
    <name type="scientific">Bifidobacterium fermentum</name>
    <dbReference type="NCBI Taxonomy" id="3059035"/>
    <lineage>
        <taxon>Bacteria</taxon>
        <taxon>Bacillati</taxon>
        <taxon>Actinomycetota</taxon>
        <taxon>Actinomycetes</taxon>
        <taxon>Bifidobacteriales</taxon>
        <taxon>Bifidobacteriaceae</taxon>
        <taxon>Bifidobacterium</taxon>
    </lineage>
</organism>
<feature type="transmembrane region" description="Helical" evidence="5">
    <location>
        <begin position="127"/>
        <end position="146"/>
    </location>
</feature>
<dbReference type="KEGG" id="bfk:QN062_02515"/>
<keyword evidence="2 5" id="KW-0812">Transmembrane</keyword>
<evidence type="ECO:0000259" key="6">
    <source>
        <dbReference type="PROSITE" id="PS50850"/>
    </source>
</evidence>
<feature type="transmembrane region" description="Helical" evidence="5">
    <location>
        <begin position="320"/>
        <end position="339"/>
    </location>
</feature>
<feature type="transmembrane region" description="Helical" evidence="5">
    <location>
        <begin position="380"/>
        <end position="398"/>
    </location>
</feature>
<evidence type="ECO:0000256" key="1">
    <source>
        <dbReference type="ARBA" id="ARBA00004651"/>
    </source>
</evidence>
<dbReference type="EMBL" id="CP129683">
    <property type="protein sequence ID" value="XDS51079.1"/>
    <property type="molecule type" value="Genomic_DNA"/>
</dbReference>
<feature type="transmembrane region" description="Helical" evidence="5">
    <location>
        <begin position="254"/>
        <end position="272"/>
    </location>
</feature>
<dbReference type="PANTHER" id="PTHR23528:SF1">
    <property type="entry name" value="MAJOR FACILITATOR SUPERFAMILY (MFS) PROFILE DOMAIN-CONTAINING PROTEIN"/>
    <property type="match status" value="1"/>
</dbReference>
<feature type="domain" description="Major facilitator superfamily (MFS) profile" evidence="6">
    <location>
        <begin position="35"/>
        <end position="434"/>
    </location>
</feature>
<evidence type="ECO:0000256" key="4">
    <source>
        <dbReference type="ARBA" id="ARBA00023136"/>
    </source>
</evidence>
<feature type="transmembrane region" description="Helical" evidence="5">
    <location>
        <begin position="104"/>
        <end position="121"/>
    </location>
</feature>
<evidence type="ECO:0000256" key="5">
    <source>
        <dbReference type="SAM" id="Phobius"/>
    </source>
</evidence>
<evidence type="ECO:0000256" key="2">
    <source>
        <dbReference type="ARBA" id="ARBA00022692"/>
    </source>
</evidence>
<feature type="transmembrane region" description="Helical" evidence="5">
    <location>
        <begin position="65"/>
        <end position="92"/>
    </location>
</feature>
<evidence type="ECO:0000256" key="3">
    <source>
        <dbReference type="ARBA" id="ARBA00022989"/>
    </source>
</evidence>
<name>A0AB39UR00_9BIFI</name>
<reference evidence="8" key="1">
    <citation type="submission" date="2023-07" db="EMBL/GenBank/DDBJ databases">
        <title>Bifidobacterium aquikefiriaerophilum sp. nov. and Bifidobacterium eccum sp. nov., isolated from water kefir.</title>
        <authorList>
            <person name="Breselge S."/>
            <person name="Bellassi P."/>
            <person name="Barcenilla C."/>
            <person name="Alvarez-Ordonez A."/>
            <person name="Morelli L."/>
            <person name="Cotter P.D."/>
        </authorList>
    </citation>
    <scope>NUCLEOTIDE SEQUENCE</scope>
    <source>
        <strain evidence="8">WK012_4_13</strain>
        <strain evidence="7">WK048_4_13</strain>
    </source>
</reference>
<dbReference type="InterPro" id="IPR036259">
    <property type="entry name" value="MFS_trans_sf"/>
</dbReference>
<protein>
    <submittedName>
        <fullName evidence="8">MFS transporter</fullName>
    </submittedName>
</protein>
<dbReference type="Gene3D" id="1.20.1250.20">
    <property type="entry name" value="MFS general substrate transporter like domains"/>
    <property type="match status" value="2"/>
</dbReference>
<dbReference type="InterPro" id="IPR011701">
    <property type="entry name" value="MFS"/>
</dbReference>
<gene>
    <name evidence="8" type="ORF">QN062_02515</name>
    <name evidence="7" type="ORF">QN217_03930</name>
</gene>
<dbReference type="PROSITE" id="PS50850">
    <property type="entry name" value="MFS"/>
    <property type="match status" value="1"/>
</dbReference>
<sequence>MTAENSVLAGTLGERSGTSALPSGRQSVRGLDFGRVFAIGFGMFAISAAWAIYNAYVPLKLKDLALPTMVVGLIMGIDNVCALTIQPLFGILSDSVRTRWGRRLPFAMFIAPICAVALFVVGISQGVAITVLSVVVYAVLMAMWRAPVVALMPDVTPSAQRSKANGIINLMGSIGAVTALVGASLLLKRCGMAAAFAAGAVIIAIAIVALVTMVKEPAEFRRGSCQDVPRVRPWKRFKEAIVPRLHLKSDERRSFVLIMLVIFLYTIGINSLETYFTLYATHDLHIRASSATSALAFYAAGSIVFAVFAGIIAMHIGRKATMSVGLGIAVIAFLPMPWIGSRELIIPAALLFGIVLTLVFVNALPWIAELGGAEHTGTMTAYYYLATSAGAVISPVLFGAIEEWTGEYRWIFLYAAVFFMMALSCMPFIRHGEARRTVSVAG</sequence>
<feature type="transmembrane region" description="Helical" evidence="5">
    <location>
        <begin position="193"/>
        <end position="214"/>
    </location>
</feature>
<feature type="transmembrane region" description="Helical" evidence="5">
    <location>
        <begin position="410"/>
        <end position="429"/>
    </location>
</feature>
<dbReference type="GO" id="GO:0005886">
    <property type="term" value="C:plasma membrane"/>
    <property type="evidence" value="ECO:0007669"/>
    <property type="project" value="UniProtKB-SubCell"/>
</dbReference>
<dbReference type="RefSeq" id="WP_369342043.1">
    <property type="nucleotide sequence ID" value="NZ_CP129675.1"/>
</dbReference>
<feature type="transmembrane region" description="Helical" evidence="5">
    <location>
        <begin position="292"/>
        <end position="313"/>
    </location>
</feature>
<feature type="transmembrane region" description="Helical" evidence="5">
    <location>
        <begin position="33"/>
        <end position="53"/>
    </location>
</feature>
<dbReference type="Pfam" id="PF07690">
    <property type="entry name" value="MFS_1"/>
    <property type="match status" value="1"/>
</dbReference>
<feature type="transmembrane region" description="Helical" evidence="5">
    <location>
        <begin position="167"/>
        <end position="187"/>
    </location>
</feature>
<dbReference type="SUPFAM" id="SSF103473">
    <property type="entry name" value="MFS general substrate transporter"/>
    <property type="match status" value="1"/>
</dbReference>
<keyword evidence="4 5" id="KW-0472">Membrane</keyword>
<evidence type="ECO:0000313" key="8">
    <source>
        <dbReference type="EMBL" id="XDS51079.1"/>
    </source>
</evidence>
<dbReference type="EMBL" id="CP129675">
    <property type="protein sequence ID" value="XDS47290.1"/>
    <property type="molecule type" value="Genomic_DNA"/>
</dbReference>